<feature type="chain" id="PRO_5040446250" description="SCP domain-containing protein" evidence="1">
    <location>
        <begin position="20"/>
        <end position="198"/>
    </location>
</feature>
<dbReference type="Pfam" id="PF00188">
    <property type="entry name" value="CAP"/>
    <property type="match status" value="1"/>
</dbReference>
<feature type="signal peptide" evidence="1">
    <location>
        <begin position="1"/>
        <end position="19"/>
    </location>
</feature>
<dbReference type="SMART" id="SM00198">
    <property type="entry name" value="SCP"/>
    <property type="match status" value="1"/>
</dbReference>
<evidence type="ECO:0000256" key="1">
    <source>
        <dbReference type="SAM" id="SignalP"/>
    </source>
</evidence>
<dbReference type="SUPFAM" id="SSF55797">
    <property type="entry name" value="PR-1-like"/>
    <property type="match status" value="1"/>
</dbReference>
<dbReference type="EMBL" id="SRQM01000306">
    <property type="protein sequence ID" value="KAG6113187.1"/>
    <property type="molecule type" value="Genomic_DNA"/>
</dbReference>
<sequence length="198" mass="22472">MRVFMGAFSCFALVIGILAASDDAIKALAMVNHARQAHGVPGLAWDTGLEAYAQFWANEMASGRSRFEHAQGPNRPSQGENLYEQSAGQCDAAYDNPLQTGMHAWLSQEHFYTGQPITTGHEPWLHWDKLFCCIHVRDFLFVVYDDEDRMCKGVCLVGAIQVLRCVPFHARRKYRWTEAVLNRTVTEHTLTGRKFYVM</sequence>
<dbReference type="InterPro" id="IPR035940">
    <property type="entry name" value="CAP_sf"/>
</dbReference>
<feature type="domain" description="SCP" evidence="2">
    <location>
        <begin position="22"/>
        <end position="138"/>
    </location>
</feature>
<evidence type="ECO:0000259" key="2">
    <source>
        <dbReference type="SMART" id="SM00198"/>
    </source>
</evidence>
<comment type="caution">
    <text evidence="3">The sequence shown here is derived from an EMBL/GenBank/DDBJ whole genome shotgun (WGS) entry which is preliminary data.</text>
</comment>
<evidence type="ECO:0000313" key="4">
    <source>
        <dbReference type="Proteomes" id="UP000732380"/>
    </source>
</evidence>
<gene>
    <name evidence="3" type="ORF">E4U13_003959</name>
</gene>
<keyword evidence="1" id="KW-0732">Signal</keyword>
<evidence type="ECO:0000313" key="3">
    <source>
        <dbReference type="EMBL" id="KAG6113187.1"/>
    </source>
</evidence>
<reference evidence="3 4" key="1">
    <citation type="journal article" date="2020" name="bioRxiv">
        <title>Whole genome comparisons of ergot fungi reveals the divergence and evolution of species within the genus Claviceps are the result of varying mechanisms driving genome evolution and host range expansion.</title>
        <authorList>
            <person name="Wyka S.A."/>
            <person name="Mondo S.J."/>
            <person name="Liu M."/>
            <person name="Dettman J."/>
            <person name="Nalam V."/>
            <person name="Broders K.D."/>
        </authorList>
    </citation>
    <scope>NUCLEOTIDE SEQUENCE [LARGE SCALE GENOMIC DNA]</scope>
    <source>
        <strain evidence="3 4">LM576</strain>
    </source>
</reference>
<dbReference type="Gene3D" id="3.40.33.10">
    <property type="entry name" value="CAP"/>
    <property type="match status" value="1"/>
</dbReference>
<dbReference type="Proteomes" id="UP000732380">
    <property type="component" value="Unassembled WGS sequence"/>
</dbReference>
<protein>
    <recommendedName>
        <fullName evidence="2">SCP domain-containing protein</fullName>
    </recommendedName>
</protein>
<dbReference type="InterPro" id="IPR014044">
    <property type="entry name" value="CAP_dom"/>
</dbReference>
<dbReference type="AlphaFoldDB" id="A0A9P7TTF1"/>
<keyword evidence="4" id="KW-1185">Reference proteome</keyword>
<name>A0A9P7TTF1_9HYPO</name>
<accession>A0A9P7TTF1</accession>
<organism evidence="3 4">
    <name type="scientific">Claviceps humidiphila</name>
    <dbReference type="NCBI Taxonomy" id="1294629"/>
    <lineage>
        <taxon>Eukaryota</taxon>
        <taxon>Fungi</taxon>
        <taxon>Dikarya</taxon>
        <taxon>Ascomycota</taxon>
        <taxon>Pezizomycotina</taxon>
        <taxon>Sordariomycetes</taxon>
        <taxon>Hypocreomycetidae</taxon>
        <taxon>Hypocreales</taxon>
        <taxon>Clavicipitaceae</taxon>
        <taxon>Claviceps</taxon>
    </lineage>
</organism>
<proteinExistence type="predicted"/>